<proteinExistence type="predicted"/>
<gene>
    <name evidence="3" type="ORF">TWF718_010217</name>
</gene>
<dbReference type="Proteomes" id="UP001313282">
    <property type="component" value="Unassembled WGS sequence"/>
</dbReference>
<accession>A0AAN8RKT4</accession>
<keyword evidence="4" id="KW-1185">Reference proteome</keyword>
<evidence type="ECO:0000313" key="4">
    <source>
        <dbReference type="Proteomes" id="UP001313282"/>
    </source>
</evidence>
<name>A0AAN8RKT4_9PEZI</name>
<protein>
    <submittedName>
        <fullName evidence="3">Uncharacterized protein</fullName>
    </submittedName>
</protein>
<reference evidence="3 4" key="1">
    <citation type="submission" date="2019-10" db="EMBL/GenBank/DDBJ databases">
        <authorList>
            <person name="Palmer J.M."/>
        </authorList>
    </citation>
    <scope>NUCLEOTIDE SEQUENCE [LARGE SCALE GENOMIC DNA]</scope>
    <source>
        <strain evidence="3 4">TWF718</strain>
    </source>
</reference>
<feature type="region of interest" description="Disordered" evidence="2">
    <location>
        <begin position="34"/>
        <end position="69"/>
    </location>
</feature>
<feature type="coiled-coil region" evidence="1">
    <location>
        <begin position="108"/>
        <end position="135"/>
    </location>
</feature>
<evidence type="ECO:0000256" key="1">
    <source>
        <dbReference type="SAM" id="Coils"/>
    </source>
</evidence>
<evidence type="ECO:0000256" key="2">
    <source>
        <dbReference type="SAM" id="MobiDB-lite"/>
    </source>
</evidence>
<dbReference type="EMBL" id="JAVHNR010000008">
    <property type="protein sequence ID" value="KAK6334770.1"/>
    <property type="molecule type" value="Genomic_DNA"/>
</dbReference>
<evidence type="ECO:0000313" key="3">
    <source>
        <dbReference type="EMBL" id="KAK6334770.1"/>
    </source>
</evidence>
<sequence>MATRLRLFALGVGRQQWQQQQRTALWLSSSRFSTSSSLRSNSSPTPPLSSSSSPGEPDNNNNKKKKTSPHVGFYQVYGRALSKVMLMSLLVYQGIYYGWMYLEHLEVKHAKEGEIQALEQRVKDLQEEDRTKKGTATSS</sequence>
<comment type="caution">
    <text evidence="3">The sequence shown here is derived from an EMBL/GenBank/DDBJ whole genome shotgun (WGS) entry which is preliminary data.</text>
</comment>
<organism evidence="3 4">
    <name type="scientific">Orbilia javanica</name>
    <dbReference type="NCBI Taxonomy" id="47235"/>
    <lineage>
        <taxon>Eukaryota</taxon>
        <taxon>Fungi</taxon>
        <taxon>Dikarya</taxon>
        <taxon>Ascomycota</taxon>
        <taxon>Pezizomycotina</taxon>
        <taxon>Orbiliomycetes</taxon>
        <taxon>Orbiliales</taxon>
        <taxon>Orbiliaceae</taxon>
        <taxon>Orbilia</taxon>
    </lineage>
</organism>
<keyword evidence="1" id="KW-0175">Coiled coil</keyword>
<feature type="compositionally biased region" description="Low complexity" evidence="2">
    <location>
        <begin position="34"/>
        <end position="54"/>
    </location>
</feature>
<dbReference type="AlphaFoldDB" id="A0AAN8RKT4"/>